<evidence type="ECO:0000313" key="3">
    <source>
        <dbReference type="Proteomes" id="UP000321400"/>
    </source>
</evidence>
<gene>
    <name evidence="2" type="primary">ysdA</name>
    <name evidence="2" type="ORF">HAL01_17990</name>
</gene>
<comment type="caution">
    <text evidence="2">The sequence shown here is derived from an EMBL/GenBank/DDBJ whole genome shotgun (WGS) entry which is preliminary data.</text>
</comment>
<evidence type="ECO:0000313" key="2">
    <source>
        <dbReference type="EMBL" id="GEN57335.1"/>
    </source>
</evidence>
<keyword evidence="1" id="KW-0472">Membrane</keyword>
<dbReference type="Proteomes" id="UP000321400">
    <property type="component" value="Unassembled WGS sequence"/>
</dbReference>
<sequence length="92" mass="11118">MEWFIFYLVIVNVIGFIQMAVDKRKAQYNKWRLPEKQLWFVSSIFGAPGTYFGMRFFRHKTKHKLFKFGLPVLSLLELIVIVFIFAYFDWSL</sequence>
<accession>A0A511X336</accession>
<dbReference type="InterPro" id="IPR010718">
    <property type="entry name" value="DUF1294"/>
</dbReference>
<evidence type="ECO:0000256" key="1">
    <source>
        <dbReference type="SAM" id="Phobius"/>
    </source>
</evidence>
<reference evidence="2 3" key="1">
    <citation type="submission" date="2019-07" db="EMBL/GenBank/DDBJ databases">
        <title>Whole genome shotgun sequence of Halolactibacillus alkaliphilus NBRC 103919.</title>
        <authorList>
            <person name="Hosoyama A."/>
            <person name="Uohara A."/>
            <person name="Ohji S."/>
            <person name="Ichikawa N."/>
        </authorList>
    </citation>
    <scope>NUCLEOTIDE SEQUENCE [LARGE SCALE GENOMIC DNA]</scope>
    <source>
        <strain evidence="2 3">NBRC 103919</strain>
    </source>
</reference>
<dbReference type="RefSeq" id="WP_089802592.1">
    <property type="nucleotide sequence ID" value="NZ_BJYE01000023.1"/>
</dbReference>
<dbReference type="OrthoDB" id="1698854at2"/>
<dbReference type="AlphaFoldDB" id="A0A511X336"/>
<proteinExistence type="predicted"/>
<dbReference type="STRING" id="442899.SAMN05720591_12316"/>
<dbReference type="Pfam" id="PF06961">
    <property type="entry name" value="DUF1294"/>
    <property type="match status" value="1"/>
</dbReference>
<dbReference type="EMBL" id="BJYE01000023">
    <property type="protein sequence ID" value="GEN57335.1"/>
    <property type="molecule type" value="Genomic_DNA"/>
</dbReference>
<keyword evidence="1" id="KW-0812">Transmembrane</keyword>
<feature type="transmembrane region" description="Helical" evidence="1">
    <location>
        <begin position="68"/>
        <end position="88"/>
    </location>
</feature>
<protein>
    <submittedName>
        <fullName evidence="2">Uncharacterized protein</fullName>
    </submittedName>
</protein>
<keyword evidence="3" id="KW-1185">Reference proteome</keyword>
<organism evidence="2 3">
    <name type="scientific">Halolactibacillus alkaliphilus</name>
    <dbReference type="NCBI Taxonomy" id="442899"/>
    <lineage>
        <taxon>Bacteria</taxon>
        <taxon>Bacillati</taxon>
        <taxon>Bacillota</taxon>
        <taxon>Bacilli</taxon>
        <taxon>Bacillales</taxon>
        <taxon>Bacillaceae</taxon>
        <taxon>Halolactibacillus</taxon>
    </lineage>
</organism>
<name>A0A511X336_9BACI</name>
<feature type="transmembrane region" description="Helical" evidence="1">
    <location>
        <begin position="5"/>
        <end position="21"/>
    </location>
</feature>
<keyword evidence="1" id="KW-1133">Transmembrane helix</keyword>